<gene>
    <name evidence="1" type="ORF">EVAR_54138_1</name>
</gene>
<proteinExistence type="predicted"/>
<evidence type="ECO:0000313" key="2">
    <source>
        <dbReference type="Proteomes" id="UP000299102"/>
    </source>
</evidence>
<organism evidence="1 2">
    <name type="scientific">Eumeta variegata</name>
    <name type="common">Bagworm moth</name>
    <name type="synonym">Eumeta japonica</name>
    <dbReference type="NCBI Taxonomy" id="151549"/>
    <lineage>
        <taxon>Eukaryota</taxon>
        <taxon>Metazoa</taxon>
        <taxon>Ecdysozoa</taxon>
        <taxon>Arthropoda</taxon>
        <taxon>Hexapoda</taxon>
        <taxon>Insecta</taxon>
        <taxon>Pterygota</taxon>
        <taxon>Neoptera</taxon>
        <taxon>Endopterygota</taxon>
        <taxon>Lepidoptera</taxon>
        <taxon>Glossata</taxon>
        <taxon>Ditrysia</taxon>
        <taxon>Tineoidea</taxon>
        <taxon>Psychidae</taxon>
        <taxon>Oiketicinae</taxon>
        <taxon>Eumeta</taxon>
    </lineage>
</organism>
<evidence type="ECO:0000313" key="1">
    <source>
        <dbReference type="EMBL" id="GBP80974.1"/>
    </source>
</evidence>
<protein>
    <submittedName>
        <fullName evidence="1">Uncharacterized protein</fullName>
    </submittedName>
</protein>
<sequence>MSLNPTSTILHFSVSDNDSFTYTKTASKQQLQSVLLSTALVEEYNVRSTEAPLLLVDITLTEANMMPPKPPHDNILADTQNQSASIISCIAILMKVEFTINFKVFKLEEATTVRGRRVAAVSTNGRPSSTADRRQSRALPTFIFRDTPHILRRDRISTALILFSFFFCHTKLSLPYISNSSYPPAPQYKLLPHLSDRFSHEATEPKYLSEAHAAVFLCRPP</sequence>
<dbReference type="EMBL" id="BGZK01001490">
    <property type="protein sequence ID" value="GBP80974.1"/>
    <property type="molecule type" value="Genomic_DNA"/>
</dbReference>
<dbReference type="Proteomes" id="UP000299102">
    <property type="component" value="Unassembled WGS sequence"/>
</dbReference>
<dbReference type="AlphaFoldDB" id="A0A4C1Z1Q6"/>
<accession>A0A4C1Z1Q6</accession>
<reference evidence="1 2" key="1">
    <citation type="journal article" date="2019" name="Commun. Biol.">
        <title>The bagworm genome reveals a unique fibroin gene that provides high tensile strength.</title>
        <authorList>
            <person name="Kono N."/>
            <person name="Nakamura H."/>
            <person name="Ohtoshi R."/>
            <person name="Tomita M."/>
            <person name="Numata K."/>
            <person name="Arakawa K."/>
        </authorList>
    </citation>
    <scope>NUCLEOTIDE SEQUENCE [LARGE SCALE GENOMIC DNA]</scope>
</reference>
<keyword evidence="2" id="KW-1185">Reference proteome</keyword>
<comment type="caution">
    <text evidence="1">The sequence shown here is derived from an EMBL/GenBank/DDBJ whole genome shotgun (WGS) entry which is preliminary data.</text>
</comment>
<name>A0A4C1Z1Q6_EUMVA</name>